<evidence type="ECO:0000256" key="1">
    <source>
        <dbReference type="ARBA" id="ARBA00022741"/>
    </source>
</evidence>
<protein>
    <submittedName>
        <fullName evidence="7">Superfamily I DNA/RNA helicase protein</fullName>
    </submittedName>
</protein>
<dbReference type="GO" id="GO:0043139">
    <property type="term" value="F:5'-3' DNA helicase activity"/>
    <property type="evidence" value="ECO:0007669"/>
    <property type="project" value="TreeGrafter"/>
</dbReference>
<gene>
    <name evidence="7" type="ORF">ERS140147_01196</name>
</gene>
<feature type="coiled-coil region" evidence="5">
    <location>
        <begin position="512"/>
        <end position="546"/>
    </location>
</feature>
<reference evidence="7 8" key="1">
    <citation type="submission" date="2014-05" db="EMBL/GenBank/DDBJ databases">
        <authorList>
            <person name="Aslett A.Martin."/>
            <person name="De Silva Nishadi"/>
        </authorList>
    </citation>
    <scope>NUCLEOTIDE SEQUENCE [LARGE SCALE GENOMIC DNA]</scope>
</reference>
<accession>A0A077UI18</accession>
<dbReference type="EMBL" id="CCEH01000008">
    <property type="protein sequence ID" value="CDR28071.1"/>
    <property type="molecule type" value="Genomic_DNA"/>
</dbReference>
<sequence length="1050" mass="121716">MSQLVNDTLSAWLLIESLSPGEVNFTAEDILSAEHFKNGTKQAQLQSFDEYFEIWNDERFIVSEEKSETGEIIFKFYRHCFRYNEINLKIQDIFDDYSDIHNPNGTHCYGYTFNTDKHGKVIVDSIHIPMIMSALKEIEKNKNANIEEKFNDSVEKFVQKVKEILADEPINEFKLKKIDKAYDKYFSVLNSKKDGLFAHYVAIEYVKDSDLPQPEFNSFFISDIEKARKSPNQTLIDYIEGVEESQRIEVDENKEMFDKFLHPSRLPDGRWPSQTEFRLSLMQQLAVNQITSGNERISSVNGPPGTGKTTLLKDIFAHLVVERGKELAKLNNPKDAFVKTKIHETDDKYVYILKESIAKYKMVVASSNNGAVENISKDLPKIEEIVRKPEKCKFPEYETDYANLVHELKDFAQTAENLIGESAWGLFSGVFGKSTNINQVLNHMLKQDANDIGFAKLLQNENNRMSYNELMSEWQLHQRAFLDELKNVEMLKEESIKAYNIYKNCESYSKIEHELNSEKMNVKEKLNHLEIQISCDNKEIEDLDDRINYNTKQLETLNELIKSIRDSNKGFVNKLKTIFNSEEDESYKKHNTEKQQLLGQQLELEKCKKIKHEHLVSKLKEKDIVIKQLAKLQSQLDELNIQLQELEAYRAESKIKIPEKDFWSENNYDDRQVTNLWTSDELQYRRAMLFLRAMILHKLLLIANNTTIYYAINDFKDRRKLIDANPDKVYNAWNVMHLIFPVVSTTFASFKSMYGGIPKDFIDYLFIDEAGQAIPQAAVGALYRSKKVVAVGDPIQIEPVVTLESHLIDNIRKNYHVPEYLVSKEASVQSVADNANQYGFWKSDATDSNQKTWIGIPLWVHRRCLKPMFTIANQIAYNNKMVLPSNITNVGKTGWYDVKGNSVQKQFVKEHGEKVLELLANDWFEAIKEGKNEPSSFVISPFSAVQQQVKRILKQQLPTRIDIQRTKVNQWIDKSIGTVHTFQGKEAQKVYFVIGTDNTQDGAVNWSCEKPNLLNVAVTRAKKEFYVIGDMQRIQTKPFYETIFKERNVE</sequence>
<dbReference type="InterPro" id="IPR050534">
    <property type="entry name" value="Coronavir_polyprotein_1ab"/>
</dbReference>
<dbReference type="Pfam" id="PF13087">
    <property type="entry name" value="AAA_12"/>
    <property type="match status" value="1"/>
</dbReference>
<dbReference type="PANTHER" id="PTHR43788:SF8">
    <property type="entry name" value="DNA-BINDING PROTEIN SMUBP-2"/>
    <property type="match status" value="1"/>
</dbReference>
<dbReference type="PANTHER" id="PTHR43788">
    <property type="entry name" value="DNA2/NAM7 HELICASE FAMILY MEMBER"/>
    <property type="match status" value="1"/>
</dbReference>
<feature type="coiled-coil region" evidence="5">
    <location>
        <begin position="622"/>
        <end position="656"/>
    </location>
</feature>
<evidence type="ECO:0000256" key="4">
    <source>
        <dbReference type="ARBA" id="ARBA00022840"/>
    </source>
</evidence>
<feature type="domain" description="DNA2/NAM7 helicase-like C-terminal" evidence="6">
    <location>
        <begin position="927"/>
        <end position="1031"/>
    </location>
</feature>
<keyword evidence="4" id="KW-0067">ATP-binding</keyword>
<dbReference type="AlphaFoldDB" id="A0A077UI18"/>
<evidence type="ECO:0000256" key="2">
    <source>
        <dbReference type="ARBA" id="ARBA00022801"/>
    </source>
</evidence>
<proteinExistence type="predicted"/>
<keyword evidence="3 7" id="KW-0347">Helicase</keyword>
<dbReference type="RefSeq" id="WP_047530370.1">
    <property type="nucleotide sequence ID" value="NZ_CCEH01000008.1"/>
</dbReference>
<dbReference type="InterPro" id="IPR027417">
    <property type="entry name" value="P-loop_NTPase"/>
</dbReference>
<keyword evidence="2" id="KW-0378">Hydrolase</keyword>
<dbReference type="Proteomes" id="UP000044616">
    <property type="component" value="Unassembled WGS sequence"/>
</dbReference>
<evidence type="ECO:0000256" key="3">
    <source>
        <dbReference type="ARBA" id="ARBA00022806"/>
    </source>
</evidence>
<dbReference type="Gene3D" id="3.40.50.300">
    <property type="entry name" value="P-loop containing nucleotide triphosphate hydrolases"/>
    <property type="match status" value="3"/>
</dbReference>
<dbReference type="InterPro" id="IPR041679">
    <property type="entry name" value="DNA2/NAM7-like_C"/>
</dbReference>
<dbReference type="GO" id="GO:0016787">
    <property type="term" value="F:hydrolase activity"/>
    <property type="evidence" value="ECO:0007669"/>
    <property type="project" value="UniProtKB-KW"/>
</dbReference>
<keyword evidence="1" id="KW-0547">Nucleotide-binding</keyword>
<evidence type="ECO:0000259" key="6">
    <source>
        <dbReference type="Pfam" id="PF13087"/>
    </source>
</evidence>
<dbReference type="SUPFAM" id="SSF52540">
    <property type="entry name" value="P-loop containing nucleoside triphosphate hydrolases"/>
    <property type="match status" value="1"/>
</dbReference>
<evidence type="ECO:0000313" key="7">
    <source>
        <dbReference type="EMBL" id="CDR28071.1"/>
    </source>
</evidence>
<dbReference type="GO" id="GO:0005524">
    <property type="term" value="F:ATP binding"/>
    <property type="evidence" value="ECO:0007669"/>
    <property type="project" value="UniProtKB-KW"/>
</dbReference>
<keyword evidence="5" id="KW-0175">Coiled coil</keyword>
<name>A0A077UI18_9STAP</name>
<organism evidence="7 8">
    <name type="scientific">Staphylococcus schweitzeri</name>
    <dbReference type="NCBI Taxonomy" id="1654388"/>
    <lineage>
        <taxon>Bacteria</taxon>
        <taxon>Bacillati</taxon>
        <taxon>Bacillota</taxon>
        <taxon>Bacilli</taxon>
        <taxon>Bacillales</taxon>
        <taxon>Staphylococcaceae</taxon>
        <taxon>Staphylococcus</taxon>
    </lineage>
</organism>
<evidence type="ECO:0000313" key="8">
    <source>
        <dbReference type="Proteomes" id="UP000044616"/>
    </source>
</evidence>
<evidence type="ECO:0000256" key="5">
    <source>
        <dbReference type="SAM" id="Coils"/>
    </source>
</evidence>